<gene>
    <name evidence="2" type="ORF">CWI80_06915</name>
</gene>
<dbReference type="AlphaFoldDB" id="A0A432ZAW4"/>
<proteinExistence type="predicted"/>
<keyword evidence="3" id="KW-1185">Reference proteome</keyword>
<dbReference type="STRING" id="1122124.GCA_000423165_00033"/>
<evidence type="ECO:0000313" key="2">
    <source>
        <dbReference type="EMBL" id="RUO75051.1"/>
    </source>
</evidence>
<keyword evidence="1" id="KW-0812">Transmembrane</keyword>
<protein>
    <submittedName>
        <fullName evidence="2">Uncharacterized protein</fullName>
    </submittedName>
</protein>
<feature type="transmembrane region" description="Helical" evidence="1">
    <location>
        <begin position="6"/>
        <end position="32"/>
    </location>
</feature>
<reference evidence="3" key="1">
    <citation type="journal article" date="2018" name="Front. Microbiol.">
        <title>Genome-Based Analysis Reveals the Taxonomy and Diversity of the Family Idiomarinaceae.</title>
        <authorList>
            <person name="Liu Y."/>
            <person name="Lai Q."/>
            <person name="Shao Z."/>
        </authorList>
    </citation>
    <scope>NUCLEOTIDE SEQUENCE [LARGE SCALE GENOMIC DNA]</scope>
    <source>
        <strain evidence="3">c121</strain>
    </source>
</reference>
<sequence>MEQLGFWLLVIMVLLYFVSALFSVIAAVAGLFRHQGKQALLSIALLVGCTFTTLLSASPFLQLSGIMRLDEQLAILAIVAVNIGFLVWIVLSRRQFLEHSKQQISDNN</sequence>
<organism evidence="2 3">
    <name type="scientific">Pseudidiomarina sediminum</name>
    <dbReference type="NCBI Taxonomy" id="431675"/>
    <lineage>
        <taxon>Bacteria</taxon>
        <taxon>Pseudomonadati</taxon>
        <taxon>Pseudomonadota</taxon>
        <taxon>Gammaproteobacteria</taxon>
        <taxon>Alteromonadales</taxon>
        <taxon>Idiomarinaceae</taxon>
        <taxon>Pseudidiomarina</taxon>
    </lineage>
</organism>
<feature type="transmembrane region" description="Helical" evidence="1">
    <location>
        <begin position="39"/>
        <end position="61"/>
    </location>
</feature>
<dbReference type="EMBL" id="PIQE01000001">
    <property type="protein sequence ID" value="RUO75051.1"/>
    <property type="molecule type" value="Genomic_DNA"/>
</dbReference>
<evidence type="ECO:0000313" key="3">
    <source>
        <dbReference type="Proteomes" id="UP000287022"/>
    </source>
</evidence>
<feature type="transmembrane region" description="Helical" evidence="1">
    <location>
        <begin position="73"/>
        <end position="91"/>
    </location>
</feature>
<keyword evidence="1" id="KW-0472">Membrane</keyword>
<name>A0A432ZAW4_9GAMM</name>
<comment type="caution">
    <text evidence="2">The sequence shown here is derived from an EMBL/GenBank/DDBJ whole genome shotgun (WGS) entry which is preliminary data.</text>
</comment>
<dbReference type="Proteomes" id="UP000287022">
    <property type="component" value="Unassembled WGS sequence"/>
</dbReference>
<keyword evidence="1" id="KW-1133">Transmembrane helix</keyword>
<evidence type="ECO:0000256" key="1">
    <source>
        <dbReference type="SAM" id="Phobius"/>
    </source>
</evidence>
<dbReference type="RefSeq" id="WP_026861135.1">
    <property type="nucleotide sequence ID" value="NZ_PIQE01000001.1"/>
</dbReference>
<accession>A0A432ZAW4</accession>